<organism evidence="3 4">
    <name type="scientific">Macrophomina phaseolina</name>
    <dbReference type="NCBI Taxonomy" id="35725"/>
    <lineage>
        <taxon>Eukaryota</taxon>
        <taxon>Fungi</taxon>
        <taxon>Dikarya</taxon>
        <taxon>Ascomycota</taxon>
        <taxon>Pezizomycotina</taxon>
        <taxon>Dothideomycetes</taxon>
        <taxon>Dothideomycetes incertae sedis</taxon>
        <taxon>Botryosphaeriales</taxon>
        <taxon>Botryosphaeriaceae</taxon>
        <taxon>Macrophomina</taxon>
    </lineage>
</organism>
<dbReference type="InterPro" id="IPR039100">
    <property type="entry name" value="Sdo1/SBDS-like"/>
</dbReference>
<feature type="region of interest" description="Disordered" evidence="1">
    <location>
        <begin position="32"/>
        <end position="62"/>
    </location>
</feature>
<dbReference type="SUPFAM" id="SSF89895">
    <property type="entry name" value="FYSH domain"/>
    <property type="match status" value="1"/>
</dbReference>
<dbReference type="Proteomes" id="UP000774617">
    <property type="component" value="Unassembled WGS sequence"/>
</dbReference>
<evidence type="ECO:0000259" key="2">
    <source>
        <dbReference type="Pfam" id="PF01172"/>
    </source>
</evidence>
<protein>
    <submittedName>
        <fullName evidence="3">Ribosome maturation protein</fullName>
    </submittedName>
</protein>
<keyword evidence="4" id="KW-1185">Reference proteome</keyword>
<accession>A0ABQ8GW24</accession>
<dbReference type="PANTHER" id="PTHR10927:SF2">
    <property type="entry name" value="RESTRICTION OF TELOMERE CAPPING PROTEIN 3"/>
    <property type="match status" value="1"/>
</dbReference>
<feature type="region of interest" description="Disordered" evidence="1">
    <location>
        <begin position="147"/>
        <end position="174"/>
    </location>
</feature>
<dbReference type="InterPro" id="IPR036786">
    <property type="entry name" value="Ribosome_mat_SBDS_N_sf"/>
</dbReference>
<evidence type="ECO:0000313" key="3">
    <source>
        <dbReference type="EMBL" id="KAH7065454.1"/>
    </source>
</evidence>
<dbReference type="Pfam" id="PF01172">
    <property type="entry name" value="SBDS_N"/>
    <property type="match status" value="1"/>
</dbReference>
<evidence type="ECO:0000256" key="1">
    <source>
        <dbReference type="SAM" id="MobiDB-lite"/>
    </source>
</evidence>
<comment type="caution">
    <text evidence="3">The sequence shown here is derived from an EMBL/GenBank/DDBJ whole genome shotgun (WGS) entry which is preliminary data.</text>
</comment>
<sequence>MTSPAPTLCYKTPHPSRQNCLRILCTSYLQQSTKRNHTPPQAPSTTSLPFHHNTSTMPRGAEQQTKVHFKGKEDDFIIFVDSHKAVQDWKADRSIPLAQVVNGWKIFVTHKHGNQGVLDAASNAALDNEFGSHNEDEVVKQILEKGEVQSSEESGRQGDRNITSGPSVAHGYGV</sequence>
<evidence type="ECO:0000313" key="4">
    <source>
        <dbReference type="Proteomes" id="UP000774617"/>
    </source>
</evidence>
<name>A0ABQ8GW24_9PEZI</name>
<dbReference type="InterPro" id="IPR019783">
    <property type="entry name" value="SDO1/SBDS_N"/>
</dbReference>
<feature type="compositionally biased region" description="Polar residues" evidence="1">
    <location>
        <begin position="43"/>
        <end position="62"/>
    </location>
</feature>
<feature type="domain" description="Ribosome maturation protein SDO1/SBDS N-terminal" evidence="2">
    <location>
        <begin position="64"/>
        <end position="155"/>
    </location>
</feature>
<proteinExistence type="predicted"/>
<dbReference type="EMBL" id="JAGTJR010000001">
    <property type="protein sequence ID" value="KAH7065454.1"/>
    <property type="molecule type" value="Genomic_DNA"/>
</dbReference>
<dbReference type="PANTHER" id="PTHR10927">
    <property type="entry name" value="RIBOSOME MATURATION PROTEIN SBDS"/>
    <property type="match status" value="1"/>
</dbReference>
<reference evidence="3 4" key="1">
    <citation type="journal article" date="2021" name="Nat. Commun.">
        <title>Genetic determinants of endophytism in the Arabidopsis root mycobiome.</title>
        <authorList>
            <person name="Mesny F."/>
            <person name="Miyauchi S."/>
            <person name="Thiergart T."/>
            <person name="Pickel B."/>
            <person name="Atanasova L."/>
            <person name="Karlsson M."/>
            <person name="Huettel B."/>
            <person name="Barry K.W."/>
            <person name="Haridas S."/>
            <person name="Chen C."/>
            <person name="Bauer D."/>
            <person name="Andreopoulos W."/>
            <person name="Pangilinan J."/>
            <person name="LaButti K."/>
            <person name="Riley R."/>
            <person name="Lipzen A."/>
            <person name="Clum A."/>
            <person name="Drula E."/>
            <person name="Henrissat B."/>
            <person name="Kohler A."/>
            <person name="Grigoriev I.V."/>
            <person name="Martin F.M."/>
            <person name="Hacquard S."/>
        </authorList>
    </citation>
    <scope>NUCLEOTIDE SEQUENCE [LARGE SCALE GENOMIC DNA]</scope>
    <source>
        <strain evidence="3 4">MPI-SDFR-AT-0080</strain>
    </source>
</reference>
<gene>
    <name evidence="3" type="ORF">B0J12DRAFT_640411</name>
</gene>
<feature type="compositionally biased region" description="Basic and acidic residues" evidence="1">
    <location>
        <begin position="147"/>
        <end position="159"/>
    </location>
</feature>
<dbReference type="Gene3D" id="3.30.1250.10">
    <property type="entry name" value="Ribosome maturation protein SBDS, N-terminal domain"/>
    <property type="match status" value="1"/>
</dbReference>